<comment type="caution">
    <text evidence="1">The sequence shown here is derived from an EMBL/GenBank/DDBJ whole genome shotgun (WGS) entry which is preliminary data.</text>
</comment>
<proteinExistence type="predicted"/>
<dbReference type="Gene3D" id="3.30.420.10">
    <property type="entry name" value="Ribonuclease H-like superfamily/Ribonuclease H"/>
    <property type="match status" value="1"/>
</dbReference>
<evidence type="ECO:0000313" key="2">
    <source>
        <dbReference type="Proteomes" id="UP000325315"/>
    </source>
</evidence>
<dbReference type="SUPFAM" id="SSF53098">
    <property type="entry name" value="Ribonuclease H-like"/>
    <property type="match status" value="1"/>
</dbReference>
<sequence>MAYQQRKKFLHDTRYYFWEELFLFKWGVDQMIRRCAAESPFPPSYGNRYILMVVDYVSKWVEAEAYLTNDAKTPRAIIRYNGSHFVNKWLKWLLDKYDVKHKVAMAYHLCLNGQVELANK</sequence>
<reference evidence="2" key="1">
    <citation type="journal article" date="2019" name="Plant Biotechnol. J.">
        <title>Genome sequencing of the Australian wild diploid species Gossypium australe highlights disease resistance and delayed gland morphogenesis.</title>
        <authorList>
            <person name="Cai Y."/>
            <person name="Cai X."/>
            <person name="Wang Q."/>
            <person name="Wang P."/>
            <person name="Zhang Y."/>
            <person name="Cai C."/>
            <person name="Xu Y."/>
            <person name="Wang K."/>
            <person name="Zhou Z."/>
            <person name="Wang C."/>
            <person name="Geng S."/>
            <person name="Li B."/>
            <person name="Dong Q."/>
            <person name="Hou Y."/>
            <person name="Wang H."/>
            <person name="Ai P."/>
            <person name="Liu Z."/>
            <person name="Yi F."/>
            <person name="Sun M."/>
            <person name="An G."/>
            <person name="Cheng J."/>
            <person name="Zhang Y."/>
            <person name="Shi Q."/>
            <person name="Xie Y."/>
            <person name="Shi X."/>
            <person name="Chang Y."/>
            <person name="Huang F."/>
            <person name="Chen Y."/>
            <person name="Hong S."/>
            <person name="Mi L."/>
            <person name="Sun Q."/>
            <person name="Zhang L."/>
            <person name="Zhou B."/>
            <person name="Peng R."/>
            <person name="Zhang X."/>
            <person name="Liu F."/>
        </authorList>
    </citation>
    <scope>NUCLEOTIDE SEQUENCE [LARGE SCALE GENOMIC DNA]</scope>
    <source>
        <strain evidence="2">cv. PA1801</strain>
    </source>
</reference>
<dbReference type="PANTHER" id="PTHR47266">
    <property type="entry name" value="ENDONUCLEASE-RELATED"/>
    <property type="match status" value="1"/>
</dbReference>
<dbReference type="InterPro" id="IPR012337">
    <property type="entry name" value="RNaseH-like_sf"/>
</dbReference>
<keyword evidence="2" id="KW-1185">Reference proteome</keyword>
<dbReference type="AlphaFoldDB" id="A0A5B6V9M0"/>
<dbReference type="GO" id="GO:0003676">
    <property type="term" value="F:nucleic acid binding"/>
    <property type="evidence" value="ECO:0007669"/>
    <property type="project" value="InterPro"/>
</dbReference>
<dbReference type="EMBL" id="SMMG02000007">
    <property type="protein sequence ID" value="KAA3465829.1"/>
    <property type="molecule type" value="Genomic_DNA"/>
</dbReference>
<dbReference type="OrthoDB" id="1001372at2759"/>
<accession>A0A5B6V9M0</accession>
<dbReference type="InterPro" id="IPR036397">
    <property type="entry name" value="RNaseH_sf"/>
</dbReference>
<dbReference type="InterPro" id="IPR052160">
    <property type="entry name" value="Gypsy_RT_Integrase-like"/>
</dbReference>
<dbReference type="Proteomes" id="UP000325315">
    <property type="component" value="Unassembled WGS sequence"/>
</dbReference>
<protein>
    <submittedName>
        <fullName evidence="1">Retroelement pol polyprotein-like</fullName>
    </submittedName>
</protein>
<name>A0A5B6V9M0_9ROSI</name>
<organism evidence="1 2">
    <name type="scientific">Gossypium australe</name>
    <dbReference type="NCBI Taxonomy" id="47621"/>
    <lineage>
        <taxon>Eukaryota</taxon>
        <taxon>Viridiplantae</taxon>
        <taxon>Streptophyta</taxon>
        <taxon>Embryophyta</taxon>
        <taxon>Tracheophyta</taxon>
        <taxon>Spermatophyta</taxon>
        <taxon>Magnoliopsida</taxon>
        <taxon>eudicotyledons</taxon>
        <taxon>Gunneridae</taxon>
        <taxon>Pentapetalae</taxon>
        <taxon>rosids</taxon>
        <taxon>malvids</taxon>
        <taxon>Malvales</taxon>
        <taxon>Malvaceae</taxon>
        <taxon>Malvoideae</taxon>
        <taxon>Gossypium</taxon>
    </lineage>
</organism>
<evidence type="ECO:0000313" key="1">
    <source>
        <dbReference type="EMBL" id="KAA3465829.1"/>
    </source>
</evidence>
<gene>
    <name evidence="1" type="ORF">EPI10_000967</name>
</gene>